<dbReference type="EMBL" id="MT142513">
    <property type="protein sequence ID" value="QJA83576.1"/>
    <property type="molecule type" value="Genomic_DNA"/>
</dbReference>
<evidence type="ECO:0000313" key="1">
    <source>
        <dbReference type="EMBL" id="QJA63708.1"/>
    </source>
</evidence>
<dbReference type="EMBL" id="MT141503">
    <property type="protein sequence ID" value="QJA63708.1"/>
    <property type="molecule type" value="Genomic_DNA"/>
</dbReference>
<gene>
    <name evidence="2" type="ORF">MM415A00274_0033</name>
    <name evidence="1" type="ORF">MM415B00593_0035</name>
</gene>
<dbReference type="AlphaFoldDB" id="A0A6M3KND6"/>
<sequence length="117" mass="13587">MSNYVTIAGEITKIFLLTPYLDNREKAVNFDLLYVHGSCSKRAIIYERIPCVATSAICDLFLDTFKEGDEALIEGTIYAREAIYIKVFKFHKKLLLRHDEHRPTNDEIINYKDIRGK</sequence>
<name>A0A6M3KND6_9ZZZZ</name>
<organism evidence="2">
    <name type="scientific">viral metagenome</name>
    <dbReference type="NCBI Taxonomy" id="1070528"/>
    <lineage>
        <taxon>unclassified sequences</taxon>
        <taxon>metagenomes</taxon>
        <taxon>organismal metagenomes</taxon>
    </lineage>
</organism>
<evidence type="ECO:0000313" key="2">
    <source>
        <dbReference type="EMBL" id="QJA83576.1"/>
    </source>
</evidence>
<evidence type="ECO:0008006" key="3">
    <source>
        <dbReference type="Google" id="ProtNLM"/>
    </source>
</evidence>
<reference evidence="2" key="1">
    <citation type="submission" date="2020-03" db="EMBL/GenBank/DDBJ databases">
        <title>The deep terrestrial virosphere.</title>
        <authorList>
            <person name="Holmfeldt K."/>
            <person name="Nilsson E."/>
            <person name="Simone D."/>
            <person name="Lopez-Fernandez M."/>
            <person name="Wu X."/>
            <person name="de Brujin I."/>
            <person name="Lundin D."/>
            <person name="Andersson A."/>
            <person name="Bertilsson S."/>
            <person name="Dopson M."/>
        </authorList>
    </citation>
    <scope>NUCLEOTIDE SEQUENCE</scope>
    <source>
        <strain evidence="2">MM415A00274</strain>
        <strain evidence="1">MM415B00593</strain>
    </source>
</reference>
<proteinExistence type="predicted"/>
<protein>
    <recommendedName>
        <fullName evidence="3">Single-stranded DNA-binding protein</fullName>
    </recommendedName>
</protein>
<accession>A0A6M3KND6</accession>